<keyword evidence="14" id="KW-0456">Lyase</keyword>
<feature type="region of interest" description="Disordered" evidence="16">
    <location>
        <begin position="539"/>
        <end position="561"/>
    </location>
</feature>
<dbReference type="Gene3D" id="3.20.20.70">
    <property type="entry name" value="Aldolase class I"/>
    <property type="match status" value="1"/>
</dbReference>
<dbReference type="EC" id="4.1.99.22" evidence="5"/>
<evidence type="ECO:0000256" key="8">
    <source>
        <dbReference type="ARBA" id="ARBA00022723"/>
    </source>
</evidence>
<evidence type="ECO:0000313" key="18">
    <source>
        <dbReference type="EMBL" id="ELR20985.1"/>
    </source>
</evidence>
<dbReference type="UniPathway" id="UPA00344"/>
<dbReference type="InterPro" id="IPR036522">
    <property type="entry name" value="MoaC_sf"/>
</dbReference>
<keyword evidence="13" id="KW-0501">Molybdenum cofactor biosynthesis</keyword>
<feature type="region of interest" description="Disordered" evidence="16">
    <location>
        <begin position="372"/>
        <end position="397"/>
    </location>
</feature>
<dbReference type="SFLD" id="SFLDG01067">
    <property type="entry name" value="SPASM/twitch_domain_containing"/>
    <property type="match status" value="1"/>
</dbReference>
<dbReference type="VEuPathDB" id="AmoebaDB:ACA1_279770"/>
<comment type="similarity">
    <text evidence="4">In the N-terminal section; belongs to the radical SAM superfamily. MoaA family.</text>
</comment>
<sequence length="561" mass="62321">RFTSQDERDARQRAGLHQEREVLRRASERGARRLFSAEAAALRVQKQEPSSVLSATTQPATALQADSILADNFNRHHNYLRISLTERCNLRCVYCMPEEGIDLQPNDKILTKDEIVRVARLFVDAGVDKIRFTGGEPLVRKDLEDIVSEVGALPLRALAMTTNAITLARKLPKLHKMGLNQLNISLDTLDSEKFTQITRRKGWEKVMEAIDMAVDYGYSPLKINCVVMRGVNDNEIVDFVKMTRDKPIQVRFIEYMPFDGNRWNDQKFLSYKEMIEIIKRDFGNEFLRLPDPTPNETAKTWSIPGFAGSVGFITSMSDHFCGSCNRLRITADGNLKVCLFGSSEVSLRDAMRVGYATDAELSRMINAAVKRKKEHHGAAESSDGGSGLTHVDAKTNTPTMVDVTKRTALARSYVRLPSAVLGALSGNEIASPKGPVFATAIVAGTMGVKKTSELIPFCHPLPIEGCKFTIKMEEDASLPAKKKKEEGEESRRVVIDCEVSLHHKTGVEMEALTGASVAALTIYDMCKALSHDIRLRLRATNTNSSQPTPKRKARAPTQPKA</sequence>
<dbReference type="PROSITE" id="PS01305">
    <property type="entry name" value="MOAA_NIFB_PQQE"/>
    <property type="match status" value="1"/>
</dbReference>
<feature type="compositionally biased region" description="Polar residues" evidence="16">
    <location>
        <begin position="539"/>
        <end position="548"/>
    </location>
</feature>
<keyword evidence="8" id="KW-0479">Metal-binding</keyword>
<evidence type="ECO:0000256" key="3">
    <source>
        <dbReference type="ARBA" id="ARBA00008484"/>
    </source>
</evidence>
<dbReference type="InterPro" id="IPR013785">
    <property type="entry name" value="Aldolase_TIM"/>
</dbReference>
<evidence type="ECO:0000256" key="14">
    <source>
        <dbReference type="ARBA" id="ARBA00023239"/>
    </source>
</evidence>
<dbReference type="CDD" id="cd01335">
    <property type="entry name" value="Radical_SAM"/>
    <property type="match status" value="1"/>
</dbReference>
<dbReference type="NCBIfam" id="NF001199">
    <property type="entry name" value="PRK00164.2-1"/>
    <property type="match status" value="1"/>
</dbReference>
<dbReference type="GO" id="GO:0005525">
    <property type="term" value="F:GTP binding"/>
    <property type="evidence" value="ECO:0007669"/>
    <property type="project" value="UniProtKB-KW"/>
</dbReference>
<dbReference type="RefSeq" id="XP_004344728.1">
    <property type="nucleotide sequence ID" value="XM_004344678.1"/>
</dbReference>
<dbReference type="Proteomes" id="UP000011083">
    <property type="component" value="Unassembled WGS sequence"/>
</dbReference>
<keyword evidence="6" id="KW-0004">4Fe-4S</keyword>
<gene>
    <name evidence="18" type="ORF">ACA1_279770</name>
</gene>
<feature type="region of interest" description="Disordered" evidence="16">
    <location>
        <begin position="1"/>
        <end position="21"/>
    </location>
</feature>
<dbReference type="SMART" id="SM00729">
    <property type="entry name" value="Elp3"/>
    <property type="match status" value="1"/>
</dbReference>
<evidence type="ECO:0000256" key="2">
    <source>
        <dbReference type="ARBA" id="ARBA00005046"/>
    </source>
</evidence>
<dbReference type="GO" id="GO:0061798">
    <property type="term" value="F:GTP 3',8'-cyclase activity"/>
    <property type="evidence" value="ECO:0007669"/>
    <property type="project" value="UniProtKB-EC"/>
</dbReference>
<dbReference type="InterPro" id="IPR050105">
    <property type="entry name" value="MoCo_biosynth_MoaA/MoaC"/>
</dbReference>
<dbReference type="InterPro" id="IPR000385">
    <property type="entry name" value="MoaA_NifB_PqqE_Fe-S-bd_CS"/>
</dbReference>
<dbReference type="InterPro" id="IPR010505">
    <property type="entry name" value="MoaA_twitch"/>
</dbReference>
<dbReference type="EMBL" id="KB007908">
    <property type="protein sequence ID" value="ELR20985.1"/>
    <property type="molecule type" value="Genomic_DNA"/>
</dbReference>
<dbReference type="SUPFAM" id="SSF102114">
    <property type="entry name" value="Radical SAM enzymes"/>
    <property type="match status" value="1"/>
</dbReference>
<dbReference type="GeneID" id="14921858"/>
<accession>L8H770</accession>
<comment type="similarity">
    <text evidence="3">In the C-terminal section; belongs to the MoaC family.</text>
</comment>
<dbReference type="InterPro" id="IPR002820">
    <property type="entry name" value="Mopterin_CF_biosynth-C_dom"/>
</dbReference>
<dbReference type="NCBIfam" id="TIGR02666">
    <property type="entry name" value="moaA"/>
    <property type="match status" value="1"/>
</dbReference>
<dbReference type="PANTHER" id="PTHR22960:SF0">
    <property type="entry name" value="MOLYBDENUM COFACTOR BIOSYNTHESIS PROTEIN 1"/>
    <property type="match status" value="1"/>
</dbReference>
<dbReference type="GO" id="GO:0051539">
    <property type="term" value="F:4 iron, 4 sulfur cluster binding"/>
    <property type="evidence" value="ECO:0007669"/>
    <property type="project" value="UniProtKB-KW"/>
</dbReference>
<evidence type="ECO:0000256" key="6">
    <source>
        <dbReference type="ARBA" id="ARBA00022485"/>
    </source>
</evidence>
<dbReference type="OrthoDB" id="429626at2759"/>
<evidence type="ECO:0000256" key="10">
    <source>
        <dbReference type="ARBA" id="ARBA00023004"/>
    </source>
</evidence>
<dbReference type="AlphaFoldDB" id="L8H770"/>
<evidence type="ECO:0000256" key="11">
    <source>
        <dbReference type="ARBA" id="ARBA00023014"/>
    </source>
</evidence>
<dbReference type="SFLD" id="SFLDG01383">
    <property type="entry name" value="cyclic_pyranopterin_phosphate"/>
    <property type="match status" value="1"/>
</dbReference>
<evidence type="ECO:0000256" key="12">
    <source>
        <dbReference type="ARBA" id="ARBA00023134"/>
    </source>
</evidence>
<evidence type="ECO:0000256" key="16">
    <source>
        <dbReference type="SAM" id="MobiDB-lite"/>
    </source>
</evidence>
<dbReference type="KEGG" id="acan:ACA1_279770"/>
<protein>
    <recommendedName>
        <fullName evidence="5">GTP 3',8-cyclase</fullName>
        <ecNumber evidence="5">4.1.99.22</ecNumber>
    </recommendedName>
</protein>
<dbReference type="Pfam" id="PF01967">
    <property type="entry name" value="MoaC"/>
    <property type="match status" value="1"/>
</dbReference>
<evidence type="ECO:0000256" key="13">
    <source>
        <dbReference type="ARBA" id="ARBA00023150"/>
    </source>
</evidence>
<feature type="non-terminal residue" evidence="18">
    <location>
        <position position="561"/>
    </location>
</feature>
<comment type="cofactor">
    <cofactor evidence="1">
        <name>[4Fe-4S] cluster</name>
        <dbReference type="ChEBI" id="CHEBI:49883"/>
    </cofactor>
</comment>
<dbReference type="GO" id="GO:0006777">
    <property type="term" value="P:Mo-molybdopterin cofactor biosynthetic process"/>
    <property type="evidence" value="ECO:0007669"/>
    <property type="project" value="UniProtKB-KW"/>
</dbReference>
<evidence type="ECO:0000256" key="9">
    <source>
        <dbReference type="ARBA" id="ARBA00022741"/>
    </source>
</evidence>
<dbReference type="PROSITE" id="PS51918">
    <property type="entry name" value="RADICAL_SAM"/>
    <property type="match status" value="1"/>
</dbReference>
<dbReference type="Pfam" id="PF04055">
    <property type="entry name" value="Radical_SAM"/>
    <property type="match status" value="1"/>
</dbReference>
<keyword evidence="9" id="KW-0547">Nucleotide-binding</keyword>
<evidence type="ECO:0000256" key="15">
    <source>
        <dbReference type="ARBA" id="ARBA00048697"/>
    </source>
</evidence>
<dbReference type="PANTHER" id="PTHR22960">
    <property type="entry name" value="MOLYBDOPTERIN COFACTOR SYNTHESIS PROTEIN A"/>
    <property type="match status" value="1"/>
</dbReference>
<evidence type="ECO:0000313" key="19">
    <source>
        <dbReference type="Proteomes" id="UP000011083"/>
    </source>
</evidence>
<dbReference type="CDD" id="cd21117">
    <property type="entry name" value="Twitch_MoaA"/>
    <property type="match status" value="1"/>
</dbReference>
<dbReference type="InterPro" id="IPR007197">
    <property type="entry name" value="rSAM"/>
</dbReference>
<dbReference type="OMA" id="QTVHMTS"/>
<dbReference type="GO" id="GO:0046872">
    <property type="term" value="F:metal ion binding"/>
    <property type="evidence" value="ECO:0007669"/>
    <property type="project" value="UniProtKB-KW"/>
</dbReference>
<dbReference type="Gene3D" id="3.30.70.640">
    <property type="entry name" value="Molybdopterin cofactor biosynthesis C (MoaC) domain"/>
    <property type="match status" value="1"/>
</dbReference>
<dbReference type="HAMAP" id="MF_01225_B">
    <property type="entry name" value="MoaA_B"/>
    <property type="match status" value="1"/>
</dbReference>
<evidence type="ECO:0000256" key="4">
    <source>
        <dbReference type="ARBA" id="ARBA00009862"/>
    </source>
</evidence>
<dbReference type="Pfam" id="PF06463">
    <property type="entry name" value="Mob_synth_C"/>
    <property type="match status" value="1"/>
</dbReference>
<dbReference type="CDD" id="cd00528">
    <property type="entry name" value="MoaC"/>
    <property type="match status" value="1"/>
</dbReference>
<keyword evidence="11" id="KW-0411">Iron-sulfur</keyword>
<organism evidence="18 19">
    <name type="scientific">Acanthamoeba castellanii (strain ATCC 30010 / Neff)</name>
    <dbReference type="NCBI Taxonomy" id="1257118"/>
    <lineage>
        <taxon>Eukaryota</taxon>
        <taxon>Amoebozoa</taxon>
        <taxon>Discosea</taxon>
        <taxon>Longamoebia</taxon>
        <taxon>Centramoebida</taxon>
        <taxon>Acanthamoebidae</taxon>
        <taxon>Acanthamoeba</taxon>
    </lineage>
</organism>
<evidence type="ECO:0000256" key="7">
    <source>
        <dbReference type="ARBA" id="ARBA00022691"/>
    </source>
</evidence>
<feature type="domain" description="Radical SAM core" evidence="17">
    <location>
        <begin position="72"/>
        <end position="284"/>
    </location>
</feature>
<dbReference type="GO" id="GO:0061799">
    <property type="term" value="F:cyclic pyranopterin monophosphate synthase activity"/>
    <property type="evidence" value="ECO:0007669"/>
    <property type="project" value="TreeGrafter"/>
</dbReference>
<keyword evidence="10" id="KW-0408">Iron</keyword>
<reference evidence="18 19" key="1">
    <citation type="journal article" date="2013" name="Genome Biol.">
        <title>Genome of Acanthamoeba castellanii highlights extensive lateral gene transfer and early evolution of tyrosine kinase signaling.</title>
        <authorList>
            <person name="Clarke M."/>
            <person name="Lohan A.J."/>
            <person name="Liu B."/>
            <person name="Lagkouvardos I."/>
            <person name="Roy S."/>
            <person name="Zafar N."/>
            <person name="Bertelli C."/>
            <person name="Schilde C."/>
            <person name="Kianianmomeni A."/>
            <person name="Burglin T.R."/>
            <person name="Frech C."/>
            <person name="Turcotte B."/>
            <person name="Kopec K.O."/>
            <person name="Synnott J.M."/>
            <person name="Choo C."/>
            <person name="Paponov I."/>
            <person name="Finkler A."/>
            <person name="Soon Heng Tan C."/>
            <person name="Hutchins A.P."/>
            <person name="Weinmeier T."/>
            <person name="Rattei T."/>
            <person name="Chu J.S."/>
            <person name="Gimenez G."/>
            <person name="Irimia M."/>
            <person name="Rigden D.J."/>
            <person name="Fitzpatrick D.A."/>
            <person name="Lorenzo-Morales J."/>
            <person name="Bateman A."/>
            <person name="Chiu C.H."/>
            <person name="Tang P."/>
            <person name="Hegemann P."/>
            <person name="Fromm H."/>
            <person name="Raoult D."/>
            <person name="Greub G."/>
            <person name="Miranda-Saavedra D."/>
            <person name="Chen N."/>
            <person name="Nash P."/>
            <person name="Ginger M.L."/>
            <person name="Horn M."/>
            <person name="Schaap P."/>
            <person name="Caler L."/>
            <person name="Loftus B."/>
        </authorList>
    </citation>
    <scope>NUCLEOTIDE SEQUENCE [LARGE SCALE GENOMIC DNA]</scope>
    <source>
        <strain evidence="18 19">Neff</strain>
    </source>
</reference>
<comment type="pathway">
    <text evidence="2">Cofactor biosynthesis; molybdopterin biosynthesis.</text>
</comment>
<dbReference type="InterPro" id="IPR006638">
    <property type="entry name" value="Elp3/MiaA/NifB-like_rSAM"/>
</dbReference>
<evidence type="ECO:0000259" key="17">
    <source>
        <dbReference type="PROSITE" id="PS51918"/>
    </source>
</evidence>
<dbReference type="STRING" id="1257118.L8H770"/>
<keyword evidence="12" id="KW-0342">GTP-binding</keyword>
<proteinExistence type="inferred from homology"/>
<name>L8H770_ACACF</name>
<dbReference type="InterPro" id="IPR013483">
    <property type="entry name" value="MoaA"/>
</dbReference>
<keyword evidence="19" id="KW-1185">Reference proteome</keyword>
<dbReference type="SUPFAM" id="SSF55040">
    <property type="entry name" value="Molybdenum cofactor biosynthesis protein C, MoaC"/>
    <property type="match status" value="1"/>
</dbReference>
<evidence type="ECO:0000256" key="5">
    <source>
        <dbReference type="ARBA" id="ARBA00012167"/>
    </source>
</evidence>
<evidence type="ECO:0000256" key="1">
    <source>
        <dbReference type="ARBA" id="ARBA00001966"/>
    </source>
</evidence>
<dbReference type="SFLD" id="SFLDG01386">
    <property type="entry name" value="main_SPASM_domain-containing"/>
    <property type="match status" value="1"/>
</dbReference>
<dbReference type="InterPro" id="IPR040064">
    <property type="entry name" value="MoaA-like"/>
</dbReference>
<dbReference type="InterPro" id="IPR058240">
    <property type="entry name" value="rSAM_sf"/>
</dbReference>
<comment type="catalytic activity">
    <reaction evidence="15">
        <text>GTP + AH2 + S-adenosyl-L-methionine = (8S)-3',8-cyclo-7,8-dihydroguanosine 5'-triphosphate + 5'-deoxyadenosine + L-methionine + A + H(+)</text>
        <dbReference type="Rhea" id="RHEA:49576"/>
        <dbReference type="ChEBI" id="CHEBI:13193"/>
        <dbReference type="ChEBI" id="CHEBI:15378"/>
        <dbReference type="ChEBI" id="CHEBI:17319"/>
        <dbReference type="ChEBI" id="CHEBI:17499"/>
        <dbReference type="ChEBI" id="CHEBI:37565"/>
        <dbReference type="ChEBI" id="CHEBI:57844"/>
        <dbReference type="ChEBI" id="CHEBI:59789"/>
        <dbReference type="ChEBI" id="CHEBI:131766"/>
        <dbReference type="EC" id="4.1.99.22"/>
    </reaction>
</comment>
<dbReference type="SFLD" id="SFLDS00029">
    <property type="entry name" value="Radical_SAM"/>
    <property type="match status" value="1"/>
</dbReference>
<keyword evidence="7" id="KW-0949">S-adenosyl-L-methionine</keyword>